<organism evidence="2 3">
    <name type="scientific">Arthrobacter glacialis</name>
    <dbReference type="NCBI Taxonomy" id="1664"/>
    <lineage>
        <taxon>Bacteria</taxon>
        <taxon>Bacillati</taxon>
        <taxon>Actinomycetota</taxon>
        <taxon>Actinomycetes</taxon>
        <taxon>Micrococcales</taxon>
        <taxon>Micrococcaceae</taxon>
        <taxon>Arthrobacter</taxon>
    </lineage>
</organism>
<dbReference type="AlphaFoldDB" id="A0A2S4A1N0"/>
<proteinExistence type="predicted"/>
<keyword evidence="1" id="KW-0472">Membrane</keyword>
<dbReference type="Proteomes" id="UP000237061">
    <property type="component" value="Unassembled WGS sequence"/>
</dbReference>
<feature type="transmembrane region" description="Helical" evidence="1">
    <location>
        <begin position="129"/>
        <end position="148"/>
    </location>
</feature>
<name>A0A2S4A1N0_ARTGL</name>
<protein>
    <submittedName>
        <fullName evidence="2">Uncharacterized protein</fullName>
    </submittedName>
</protein>
<evidence type="ECO:0000256" key="1">
    <source>
        <dbReference type="SAM" id="Phobius"/>
    </source>
</evidence>
<evidence type="ECO:0000313" key="2">
    <source>
        <dbReference type="EMBL" id="POH75284.1"/>
    </source>
</evidence>
<dbReference type="EMBL" id="PPXC01000001">
    <property type="protein sequence ID" value="POH75284.1"/>
    <property type="molecule type" value="Genomic_DNA"/>
</dbReference>
<keyword evidence="1" id="KW-0812">Transmembrane</keyword>
<gene>
    <name evidence="2" type="ORF">CVS27_01375</name>
</gene>
<evidence type="ECO:0000313" key="3">
    <source>
        <dbReference type="Proteomes" id="UP000237061"/>
    </source>
</evidence>
<keyword evidence="1" id="KW-1133">Transmembrane helix</keyword>
<keyword evidence="3" id="KW-1185">Reference proteome</keyword>
<reference evidence="2 3" key="1">
    <citation type="submission" date="2018-01" db="EMBL/GenBank/DDBJ databases">
        <title>Arthrobacter sp. nov., from glaciers in China.</title>
        <authorList>
            <person name="Liu Q."/>
            <person name="Xin Y.-H."/>
        </authorList>
    </citation>
    <scope>NUCLEOTIDE SEQUENCE [LARGE SCALE GENOMIC DNA]</scope>
    <source>
        <strain evidence="2 3">HLT2-12-2</strain>
    </source>
</reference>
<feature type="transmembrane region" description="Helical" evidence="1">
    <location>
        <begin position="52"/>
        <end position="73"/>
    </location>
</feature>
<comment type="caution">
    <text evidence="2">The sequence shown here is derived from an EMBL/GenBank/DDBJ whole genome shotgun (WGS) entry which is preliminary data.</text>
</comment>
<dbReference type="RefSeq" id="WP_103463941.1">
    <property type="nucleotide sequence ID" value="NZ_PPXC01000001.1"/>
</dbReference>
<feature type="transmembrane region" description="Helical" evidence="1">
    <location>
        <begin position="80"/>
        <end position="100"/>
    </location>
</feature>
<feature type="transmembrane region" description="Helical" evidence="1">
    <location>
        <begin position="25"/>
        <end position="46"/>
    </location>
</feature>
<sequence length="157" mass="16368">MTTATADTVNRASSARTIRDGRAGLPVRLCAAVAVASVGAHVLMAWVHRAMLWESALMLLMAAVCLPCAVAMWRRGHEQAVQGLFVMSLVMVAVHTGFLLGPGSMAGPHHAGVGSMVTRTAGSHPQPSAMLGIVALELAVAMLAALVMRRSRTCTAQ</sequence>
<accession>A0A2S4A1N0</accession>